<gene>
    <name evidence="7" type="ORF">METZ01_LOCUS71669</name>
</gene>
<keyword evidence="4 5" id="KW-0472">Membrane</keyword>
<dbReference type="EMBL" id="UINC01005064">
    <property type="protein sequence ID" value="SVA18815.1"/>
    <property type="molecule type" value="Genomic_DNA"/>
</dbReference>
<feature type="domain" description="Major facilitator superfamily (MFS) profile" evidence="6">
    <location>
        <begin position="1"/>
        <end position="403"/>
    </location>
</feature>
<feature type="transmembrane region" description="Helical" evidence="5">
    <location>
        <begin position="348"/>
        <end position="372"/>
    </location>
</feature>
<feature type="transmembrane region" description="Helical" evidence="5">
    <location>
        <begin position="379"/>
        <end position="400"/>
    </location>
</feature>
<dbReference type="Gene3D" id="1.20.1250.20">
    <property type="entry name" value="MFS general substrate transporter like domains"/>
    <property type="match status" value="2"/>
</dbReference>
<evidence type="ECO:0000256" key="2">
    <source>
        <dbReference type="ARBA" id="ARBA00022692"/>
    </source>
</evidence>
<dbReference type="InterPro" id="IPR036259">
    <property type="entry name" value="MFS_trans_sf"/>
</dbReference>
<evidence type="ECO:0000259" key="6">
    <source>
        <dbReference type="PROSITE" id="PS50850"/>
    </source>
</evidence>
<feature type="transmembrane region" description="Helical" evidence="5">
    <location>
        <begin position="109"/>
        <end position="132"/>
    </location>
</feature>
<dbReference type="GO" id="GO:0005886">
    <property type="term" value="C:plasma membrane"/>
    <property type="evidence" value="ECO:0007669"/>
    <property type="project" value="TreeGrafter"/>
</dbReference>
<evidence type="ECO:0000313" key="7">
    <source>
        <dbReference type="EMBL" id="SVA18815.1"/>
    </source>
</evidence>
<keyword evidence="3 5" id="KW-1133">Transmembrane helix</keyword>
<feature type="transmembrane region" description="Helical" evidence="5">
    <location>
        <begin position="47"/>
        <end position="70"/>
    </location>
</feature>
<reference evidence="7" key="1">
    <citation type="submission" date="2018-05" db="EMBL/GenBank/DDBJ databases">
        <authorList>
            <person name="Lanie J.A."/>
            <person name="Ng W.-L."/>
            <person name="Kazmierczak K.M."/>
            <person name="Andrzejewski T.M."/>
            <person name="Davidsen T.M."/>
            <person name="Wayne K.J."/>
            <person name="Tettelin H."/>
            <person name="Glass J.I."/>
            <person name="Rusch D."/>
            <person name="Podicherti R."/>
            <person name="Tsui H.-C.T."/>
            <person name="Winkler M.E."/>
        </authorList>
    </citation>
    <scope>NUCLEOTIDE SEQUENCE</scope>
</reference>
<dbReference type="GO" id="GO:0022857">
    <property type="term" value="F:transmembrane transporter activity"/>
    <property type="evidence" value="ECO:0007669"/>
    <property type="project" value="InterPro"/>
</dbReference>
<feature type="transmembrane region" description="Helical" evidence="5">
    <location>
        <begin position="224"/>
        <end position="251"/>
    </location>
</feature>
<dbReference type="AlphaFoldDB" id="A0A381TRZ3"/>
<dbReference type="PROSITE" id="PS00216">
    <property type="entry name" value="SUGAR_TRANSPORT_1"/>
    <property type="match status" value="1"/>
</dbReference>
<accession>A0A381TRZ3</accession>
<name>A0A381TRZ3_9ZZZZ</name>
<evidence type="ECO:0000256" key="5">
    <source>
        <dbReference type="SAM" id="Phobius"/>
    </source>
</evidence>
<evidence type="ECO:0000256" key="4">
    <source>
        <dbReference type="ARBA" id="ARBA00023136"/>
    </source>
</evidence>
<dbReference type="PROSITE" id="PS50850">
    <property type="entry name" value="MFS"/>
    <property type="match status" value="1"/>
</dbReference>
<evidence type="ECO:0000256" key="1">
    <source>
        <dbReference type="ARBA" id="ARBA00004141"/>
    </source>
</evidence>
<protein>
    <recommendedName>
        <fullName evidence="6">Major facilitator superfamily (MFS) profile domain-containing protein</fullName>
    </recommendedName>
</protein>
<dbReference type="Pfam" id="PF07690">
    <property type="entry name" value="MFS_1"/>
    <property type="match status" value="1"/>
</dbReference>
<dbReference type="PANTHER" id="PTHR43129">
    <property type="entry name" value="FOSMIDOMYCIN RESISTANCE PROTEIN"/>
    <property type="match status" value="1"/>
</dbReference>
<dbReference type="SUPFAM" id="SSF103473">
    <property type="entry name" value="MFS general substrate transporter"/>
    <property type="match status" value="1"/>
</dbReference>
<dbReference type="InterPro" id="IPR020846">
    <property type="entry name" value="MFS_dom"/>
</dbReference>
<proteinExistence type="predicted"/>
<organism evidence="7">
    <name type="scientific">marine metagenome</name>
    <dbReference type="NCBI Taxonomy" id="408172"/>
    <lineage>
        <taxon>unclassified sequences</taxon>
        <taxon>metagenomes</taxon>
        <taxon>ecological metagenomes</taxon>
    </lineage>
</organism>
<dbReference type="PANTHER" id="PTHR43129:SF1">
    <property type="entry name" value="FOSMIDOMYCIN RESISTANCE PROTEIN"/>
    <property type="match status" value="1"/>
</dbReference>
<keyword evidence="2 5" id="KW-0812">Transmembrane</keyword>
<dbReference type="InterPro" id="IPR011701">
    <property type="entry name" value="MFS"/>
</dbReference>
<dbReference type="InterPro" id="IPR005829">
    <property type="entry name" value="Sugar_transporter_CS"/>
</dbReference>
<comment type="subcellular location">
    <subcellularLocation>
        <location evidence="1">Membrane</location>
        <topology evidence="1">Multi-pass membrane protein</topology>
    </subcellularLocation>
</comment>
<sequence length="407" mass="43478">MISKSDTTQFGSTKAWIFVGILAGGHTLYHWVVQGFIVVLPEVQHHFFLNSIGVGLILTVREVSTGLVSLPGGILSDALKQHWTAFLTLCIGGFGAGVVLLGVSPAFPLLLIGIAIIAATHSFWHLSAASTLSRSFPNDRGTVLSFHGIGGSIGDAGGPFVTGLLLYLLGWQKILSFYGVIAIGFAFVFLFSVSKVWQLRESKKDQMNYAHHIGTVYRALKQPVIWGISIVKGLRGMSLVALLTILPLYFYDELSMGPSARGLHIGLLIVIGIITKPLAGYLSDRFGRKQVLIPGLIWSSLIALSLVIFSQGIFLAISIVLLGVFLYPDQPIITAATLDIAGENISSSILGVTATIGLAMSAMSPIIAGVIYQNFGFDMVMVYLGILFAIAAAITFTLPLNVNVTDG</sequence>
<evidence type="ECO:0000256" key="3">
    <source>
        <dbReference type="ARBA" id="ARBA00022989"/>
    </source>
</evidence>
<feature type="transmembrane region" description="Helical" evidence="5">
    <location>
        <begin position="144"/>
        <end position="169"/>
    </location>
</feature>
<feature type="transmembrane region" description="Helical" evidence="5">
    <location>
        <begin position="263"/>
        <end position="283"/>
    </location>
</feature>
<feature type="transmembrane region" description="Helical" evidence="5">
    <location>
        <begin position="15"/>
        <end position="41"/>
    </location>
</feature>
<feature type="transmembrane region" description="Helical" evidence="5">
    <location>
        <begin position="82"/>
        <end position="103"/>
    </location>
</feature>
<feature type="transmembrane region" description="Helical" evidence="5">
    <location>
        <begin position="175"/>
        <end position="197"/>
    </location>
</feature>
<feature type="transmembrane region" description="Helical" evidence="5">
    <location>
        <begin position="295"/>
        <end position="328"/>
    </location>
</feature>